<organism evidence="1 2">
    <name type="scientific">Muribaculum intestinale</name>
    <dbReference type="NCBI Taxonomy" id="1796646"/>
    <lineage>
        <taxon>Bacteria</taxon>
        <taxon>Pseudomonadati</taxon>
        <taxon>Bacteroidota</taxon>
        <taxon>Bacteroidia</taxon>
        <taxon>Bacteroidales</taxon>
        <taxon>Muribaculaceae</taxon>
        <taxon>Muribaculum</taxon>
    </lineage>
</organism>
<evidence type="ECO:0000313" key="1">
    <source>
        <dbReference type="EMBL" id="TGY68986.1"/>
    </source>
</evidence>
<gene>
    <name evidence="1" type="ORF">E5333_14335</name>
</gene>
<evidence type="ECO:0008006" key="3">
    <source>
        <dbReference type="Google" id="ProtNLM"/>
    </source>
</evidence>
<reference evidence="1 2" key="1">
    <citation type="submission" date="2019-04" db="EMBL/GenBank/DDBJ databases">
        <title>Microbes associate with the intestines of laboratory mice.</title>
        <authorList>
            <person name="Navarre W."/>
            <person name="Wong E."/>
            <person name="Huang K."/>
            <person name="Tropini C."/>
            <person name="Ng K."/>
            <person name="Yu B."/>
        </authorList>
    </citation>
    <scope>NUCLEOTIDE SEQUENCE [LARGE SCALE GENOMIC DNA]</scope>
    <source>
        <strain evidence="1 2">NM06_A21</strain>
    </source>
</reference>
<accession>A0A4S2FJB2</accession>
<protein>
    <recommendedName>
        <fullName evidence="3">DUF3168 domain-containing protein</fullName>
    </recommendedName>
</protein>
<dbReference type="AlphaFoldDB" id="A0A4S2FJB2"/>
<evidence type="ECO:0000313" key="2">
    <source>
        <dbReference type="Proteomes" id="UP000306630"/>
    </source>
</evidence>
<comment type="caution">
    <text evidence="1">The sequence shown here is derived from an EMBL/GenBank/DDBJ whole genome shotgun (WGS) entry which is preliminary data.</text>
</comment>
<dbReference type="Proteomes" id="UP000306630">
    <property type="component" value="Unassembled WGS sequence"/>
</dbReference>
<name>A0A4S2FJB2_9BACT</name>
<dbReference type="EMBL" id="SRYD01000081">
    <property type="protein sequence ID" value="TGY68986.1"/>
    <property type="molecule type" value="Genomic_DNA"/>
</dbReference>
<sequence length="124" mass="14233">MDDDIYPRAIRHIDLWNHNVEFIEQEDAWARPAVFVEFGPIEWEPFKCGCYRGRGNVVIHTVTDWMEGRHDRAFALSDAVVGALDGLCGAGFSGLTLLQTQTNHNHEDILENLDTFTVRYLREV</sequence>
<proteinExistence type="predicted"/>